<evidence type="ECO:0000259" key="1">
    <source>
        <dbReference type="Pfam" id="PF12146"/>
    </source>
</evidence>
<sequence>MPSGVQRDAAADNPPPGCCDTFLELLRACGLICYVACPPVPSVITRKLAFHPPEKGATYRLALKSDPEKAVKDMGRCKDDDYQLVVRNLINGGEHVHPERDVEVFSVTTVQRNELVVVRCRPEVYSNCSAVSDQVILFCQPNSSDLGGFLQPTSMNFTTYANVFETDFYAFDYSGYGYSSGRQGEKNMYADVRAVFQKIREMQPDKKIIVMGYSIGTTAAVDLAATNPEGLSGVVLIAPFTSGLRLFSRKPDKPNTCWADSFTRFV</sequence>
<dbReference type="AlphaFoldDB" id="A0A8R1IUE7"/>
<protein>
    <submittedName>
        <fullName evidence="2">Hydrolase_4 domain-containing protein</fullName>
    </submittedName>
</protein>
<dbReference type="GO" id="GO:0008474">
    <property type="term" value="F:palmitoyl-(protein) hydrolase activity"/>
    <property type="evidence" value="ECO:0007669"/>
    <property type="project" value="TreeGrafter"/>
</dbReference>
<dbReference type="SUPFAM" id="SSF53474">
    <property type="entry name" value="alpha/beta-Hydrolases"/>
    <property type="match status" value="1"/>
</dbReference>
<dbReference type="GO" id="GO:0010008">
    <property type="term" value="C:endosome membrane"/>
    <property type="evidence" value="ECO:0007669"/>
    <property type="project" value="TreeGrafter"/>
</dbReference>
<dbReference type="Proteomes" id="UP000005237">
    <property type="component" value="Unassembled WGS sequence"/>
</dbReference>
<name>A0A8R1IUE7_CAEJA</name>
<keyword evidence="3" id="KW-1185">Reference proteome</keyword>
<dbReference type="GO" id="GO:0005886">
    <property type="term" value="C:plasma membrane"/>
    <property type="evidence" value="ECO:0007669"/>
    <property type="project" value="TreeGrafter"/>
</dbReference>
<dbReference type="PANTHER" id="PTHR12277">
    <property type="entry name" value="ALPHA/BETA HYDROLASE DOMAIN-CONTAINING PROTEIN"/>
    <property type="match status" value="1"/>
</dbReference>
<reference evidence="3" key="1">
    <citation type="submission" date="2010-08" db="EMBL/GenBank/DDBJ databases">
        <authorList>
            <consortium name="Caenorhabditis japonica Sequencing Consortium"/>
            <person name="Wilson R.K."/>
        </authorList>
    </citation>
    <scope>NUCLEOTIDE SEQUENCE [LARGE SCALE GENOMIC DNA]</scope>
    <source>
        <strain evidence="3">DF5081</strain>
    </source>
</reference>
<accession>A0A8R1IUE7</accession>
<dbReference type="Gene3D" id="3.40.50.1820">
    <property type="entry name" value="alpha/beta hydrolase"/>
    <property type="match status" value="1"/>
</dbReference>
<dbReference type="InterPro" id="IPR022742">
    <property type="entry name" value="Hydrolase_4"/>
</dbReference>
<evidence type="ECO:0000313" key="2">
    <source>
        <dbReference type="EnsemblMetazoa" id="CJA39085.1"/>
    </source>
</evidence>
<dbReference type="InterPro" id="IPR029058">
    <property type="entry name" value="AB_hydrolase_fold"/>
</dbReference>
<dbReference type="PANTHER" id="PTHR12277:SF39">
    <property type="entry name" value="SERINE AMINOPEPTIDASE S33 DOMAIN-CONTAINING PROTEIN"/>
    <property type="match status" value="1"/>
</dbReference>
<organism evidence="2 3">
    <name type="scientific">Caenorhabditis japonica</name>
    <dbReference type="NCBI Taxonomy" id="281687"/>
    <lineage>
        <taxon>Eukaryota</taxon>
        <taxon>Metazoa</taxon>
        <taxon>Ecdysozoa</taxon>
        <taxon>Nematoda</taxon>
        <taxon>Chromadorea</taxon>
        <taxon>Rhabditida</taxon>
        <taxon>Rhabditina</taxon>
        <taxon>Rhabditomorpha</taxon>
        <taxon>Rhabditoidea</taxon>
        <taxon>Rhabditidae</taxon>
        <taxon>Peloderinae</taxon>
        <taxon>Caenorhabditis</taxon>
    </lineage>
</organism>
<evidence type="ECO:0000313" key="3">
    <source>
        <dbReference type="Proteomes" id="UP000005237"/>
    </source>
</evidence>
<feature type="domain" description="Serine aminopeptidase S33" evidence="1">
    <location>
        <begin position="165"/>
        <end position="242"/>
    </location>
</feature>
<dbReference type="EnsemblMetazoa" id="CJA39085.1">
    <property type="protein sequence ID" value="CJA39085.1"/>
    <property type="gene ID" value="WBGene00214932"/>
</dbReference>
<dbReference type="Pfam" id="PF12146">
    <property type="entry name" value="Hydrolase_4"/>
    <property type="match status" value="1"/>
</dbReference>
<reference evidence="2" key="2">
    <citation type="submission" date="2022-06" db="UniProtKB">
        <authorList>
            <consortium name="EnsemblMetazoa"/>
        </authorList>
    </citation>
    <scope>IDENTIFICATION</scope>
    <source>
        <strain evidence="2">DF5081</strain>
    </source>
</reference>
<proteinExistence type="predicted"/>